<keyword evidence="2" id="KW-0677">Repeat</keyword>
<dbReference type="InterPro" id="IPR036116">
    <property type="entry name" value="FN3_sf"/>
</dbReference>
<dbReference type="InterPro" id="IPR041201">
    <property type="entry name" value="PTPRJ_TM"/>
</dbReference>
<evidence type="ECO:0000256" key="2">
    <source>
        <dbReference type="ARBA" id="ARBA00022737"/>
    </source>
</evidence>
<dbReference type="Proteomes" id="UP000614601">
    <property type="component" value="Unassembled WGS sequence"/>
</dbReference>
<evidence type="ECO:0000256" key="4">
    <source>
        <dbReference type="SAM" id="SignalP"/>
    </source>
</evidence>
<dbReference type="Gene3D" id="2.60.40.10">
    <property type="entry name" value="Immunoglobulins"/>
    <property type="match status" value="3"/>
</dbReference>
<dbReference type="EMBL" id="CAJFCW020000002">
    <property type="protein sequence ID" value="CAG9092592.1"/>
    <property type="molecule type" value="Genomic_DNA"/>
</dbReference>
<evidence type="ECO:0000313" key="6">
    <source>
        <dbReference type="EMBL" id="CAD5211042.1"/>
    </source>
</evidence>
<dbReference type="SMART" id="SM00060">
    <property type="entry name" value="FN3"/>
    <property type="match status" value="5"/>
</dbReference>
<dbReference type="GO" id="GO:0004725">
    <property type="term" value="F:protein tyrosine phosphatase activity"/>
    <property type="evidence" value="ECO:0007669"/>
    <property type="project" value="UniProtKB-EC"/>
</dbReference>
<evidence type="ECO:0000259" key="5">
    <source>
        <dbReference type="PROSITE" id="PS50853"/>
    </source>
</evidence>
<proteinExistence type="predicted"/>
<evidence type="ECO:0000313" key="7">
    <source>
        <dbReference type="Proteomes" id="UP000614601"/>
    </source>
</evidence>
<dbReference type="CDD" id="cd00063">
    <property type="entry name" value="FN3"/>
    <property type="match status" value="1"/>
</dbReference>
<accession>A0A811K6R8</accession>
<feature type="region of interest" description="Disordered" evidence="3">
    <location>
        <begin position="193"/>
        <end position="216"/>
    </location>
</feature>
<protein>
    <recommendedName>
        <fullName evidence="1">protein-tyrosine-phosphatase</fullName>
        <ecNumber evidence="1">3.1.3.48</ecNumber>
    </recommendedName>
</protein>
<reference evidence="6" key="1">
    <citation type="submission" date="2020-09" db="EMBL/GenBank/DDBJ databases">
        <authorList>
            <person name="Kikuchi T."/>
        </authorList>
    </citation>
    <scope>NUCLEOTIDE SEQUENCE</scope>
    <source>
        <strain evidence="6">SH1</strain>
    </source>
</reference>
<dbReference type="PANTHER" id="PTHR46708:SF2">
    <property type="entry name" value="FIBRONECTIN TYPE-III DOMAIN-CONTAINING PROTEIN"/>
    <property type="match status" value="1"/>
</dbReference>
<dbReference type="OrthoDB" id="8609993at2759"/>
<dbReference type="EC" id="3.1.3.48" evidence="1"/>
<feature type="signal peptide" evidence="4">
    <location>
        <begin position="1"/>
        <end position="17"/>
    </location>
</feature>
<keyword evidence="7" id="KW-1185">Reference proteome</keyword>
<dbReference type="InterPro" id="IPR050991">
    <property type="entry name" value="ECM_Regulatory_Proteins"/>
</dbReference>
<evidence type="ECO:0000256" key="1">
    <source>
        <dbReference type="ARBA" id="ARBA00013064"/>
    </source>
</evidence>
<dbReference type="PROSITE" id="PS50853">
    <property type="entry name" value="FN3"/>
    <property type="match status" value="2"/>
</dbReference>
<dbReference type="AlphaFoldDB" id="A0A811K6R8"/>
<sequence length="1230" mass="137567">MYIFVLLLYSYSVCVRAKSDVPASYIQIDWYNLIPSGAVCRHFQLEYYPPTGSPPSHSLFAPQVLNVTIEDTIPATEYYVNVTALVEPGYKRLLLSNLLISCPPKPILEYLKPDSTGVTFAMLSPIKAGISYYVEYYEAADSDQASYVETSQSALRIKGLSPNTRYELKVVALFRGTPSIQPLTVQFKTKEIPRSNENKHRRPVKPFQYNQNSQGVTSPFTLYQPNQQPQYPQHHSIPAAPSQQYGIPSVQYQVNQPTALNGYQSVNQLSQKIPNLQSNVGYVIPTTTVSSLNEYDRIVQQILGTTPPYVAGTTSSYGTTPSFVVEPNVHSIVDNSYKYSNQSAFYSNPALQNQLYGNPKAVSLQTENTVNNPSVDLNQQQSSYGTVEQSTSYSNNNQHLIPPSKLPDLTVKPQSDVYPVLPNRWPESAPEAVIGRVPDTPSAPLFKVKSFQIVPEAPFVEKTQEVPNVPLYKVEPFDKTPEVPVDIIVRGPAVPIDTMVKVPEVPVDSIANAPAIKTVNQPKSESSGTVKDGYFAVFVTASLGTTTTTVPPLVQNMVTVTNPEVIPKDNFEDKVEVKDKADKNIEPFTMTYTVTQATTTVPLIVFTKTTTVTPVTKEIDGEDTVVGNDFVEYTTPKSTSTTATSAILIVDAPEDLGYVDPKDPKTNKDSKDEVTFVDEDTINDNVKDTTTDKGTVEEKQDTVVKEEEDDKITVTREHQKIRLDWTIPETVFCDNYLINTTVVSLKIPKSFTVVSQNTNSYIKMYNGHLVLVRVSCMLENSVSNTWSAQRYVDFRKPEPVKGLHIREVTTDEFYVASVILEIDEVSDTNNKYDVIVTWGLGKKVISTNQLSFTGQSVFNVSGLEPARLYTFSIRNVSRDTSIESAPIGIRQITAPIITSTLYPGQISSYAINVNYDDSAPEHTFEHYELMFIGNSKNITKKLAKKDPKTFTFNKLIPGKTYTFILYTVYKNVKSRPVTQDITTYPLKARKFNAMVGPGYATLTWEVENVANNDCQFRLEYASTSNSGIQKSQKVKLQDVNMYRFTGLHFDTYYTFTITVLMGKGDAVAESESEMITVGFKSRPTSFPTLKRQGSREMLLTFENDPRLFADTNGVVDNFAVIVTQDPELGGDGYELKSYYDIKDEEVWPAYRTSHSNYNPFKRGSSRVATFVIGEEDCDRRKLNETYCNGVLKSHVDYYAKVRAYMVTNIAMETEWVSVKGVVDDTPHESE</sequence>
<dbReference type="Pfam" id="PF18861">
    <property type="entry name" value="PTP_tm"/>
    <property type="match status" value="1"/>
</dbReference>
<feature type="region of interest" description="Disordered" evidence="3">
    <location>
        <begin position="372"/>
        <end position="395"/>
    </location>
</feature>
<dbReference type="EMBL" id="CAJFDH010000002">
    <property type="protein sequence ID" value="CAD5211042.1"/>
    <property type="molecule type" value="Genomic_DNA"/>
</dbReference>
<feature type="domain" description="Fibronectin type-III" evidence="5">
    <location>
        <begin position="103"/>
        <end position="192"/>
    </location>
</feature>
<feature type="domain" description="Fibronectin type-III" evidence="5">
    <location>
        <begin position="985"/>
        <end position="1084"/>
    </location>
</feature>
<dbReference type="Proteomes" id="UP000783686">
    <property type="component" value="Unassembled WGS sequence"/>
</dbReference>
<dbReference type="InterPro" id="IPR013783">
    <property type="entry name" value="Ig-like_fold"/>
</dbReference>
<comment type="caution">
    <text evidence="6">The sequence shown here is derived from an EMBL/GenBank/DDBJ whole genome shotgun (WGS) entry which is preliminary data.</text>
</comment>
<keyword evidence="4" id="KW-0732">Signal</keyword>
<dbReference type="InterPro" id="IPR003961">
    <property type="entry name" value="FN3_dom"/>
</dbReference>
<dbReference type="SUPFAM" id="SSF49265">
    <property type="entry name" value="Fibronectin type III"/>
    <property type="match status" value="3"/>
</dbReference>
<feature type="chain" id="PRO_5036220898" description="protein-tyrosine-phosphatase" evidence="4">
    <location>
        <begin position="18"/>
        <end position="1230"/>
    </location>
</feature>
<evidence type="ECO:0000256" key="3">
    <source>
        <dbReference type="SAM" id="MobiDB-lite"/>
    </source>
</evidence>
<name>A0A811K6R8_9BILA</name>
<dbReference type="PANTHER" id="PTHR46708">
    <property type="entry name" value="TENASCIN"/>
    <property type="match status" value="1"/>
</dbReference>
<gene>
    <name evidence="6" type="ORF">BOKJ2_LOCUS3496</name>
</gene>
<organism evidence="6 7">
    <name type="scientific">Bursaphelenchus okinawaensis</name>
    <dbReference type="NCBI Taxonomy" id="465554"/>
    <lineage>
        <taxon>Eukaryota</taxon>
        <taxon>Metazoa</taxon>
        <taxon>Ecdysozoa</taxon>
        <taxon>Nematoda</taxon>
        <taxon>Chromadorea</taxon>
        <taxon>Rhabditida</taxon>
        <taxon>Tylenchina</taxon>
        <taxon>Tylenchomorpha</taxon>
        <taxon>Aphelenchoidea</taxon>
        <taxon>Aphelenchoididae</taxon>
        <taxon>Bursaphelenchus</taxon>
    </lineage>
</organism>